<gene>
    <name evidence="2" type="ORF">CRIB_2097</name>
</gene>
<dbReference type="RefSeq" id="WP_180702200.1">
    <property type="nucleotide sequence ID" value="NZ_CAPEHT010000014.1"/>
</dbReference>
<reference evidence="2 3" key="1">
    <citation type="submission" date="2014-04" db="EMBL/GenBank/DDBJ databases">
        <authorList>
            <person name="Hornung B.V."/>
        </authorList>
    </citation>
    <scope>NUCLEOTIDE SEQUENCE [LARGE SCALE GENOMIC DNA]</scope>
    <source>
        <strain evidence="2 3">CRIB</strain>
    </source>
</reference>
<dbReference type="Proteomes" id="UP000245622">
    <property type="component" value="Chromosome 1"/>
</dbReference>
<dbReference type="InterPro" id="IPR006675">
    <property type="entry name" value="HDIG_dom"/>
</dbReference>
<dbReference type="GeneID" id="82206125"/>
<dbReference type="SUPFAM" id="SSF109604">
    <property type="entry name" value="HD-domain/PDEase-like"/>
    <property type="match status" value="1"/>
</dbReference>
<organism evidence="2 3">
    <name type="scientific">Romboutsia ilealis</name>
    <dbReference type="NCBI Taxonomy" id="1115758"/>
    <lineage>
        <taxon>Bacteria</taxon>
        <taxon>Bacillati</taxon>
        <taxon>Bacillota</taxon>
        <taxon>Clostridia</taxon>
        <taxon>Peptostreptococcales</taxon>
        <taxon>Peptostreptococcaceae</taxon>
        <taxon>Romboutsia</taxon>
    </lineage>
</organism>
<dbReference type="Gene3D" id="1.10.3210.10">
    <property type="entry name" value="Hypothetical protein af1432"/>
    <property type="match status" value="1"/>
</dbReference>
<keyword evidence="3" id="KW-1185">Reference proteome</keyword>
<dbReference type="Pfam" id="PF01966">
    <property type="entry name" value="HD"/>
    <property type="match status" value="1"/>
</dbReference>
<dbReference type="InterPro" id="IPR006674">
    <property type="entry name" value="HD_domain"/>
</dbReference>
<sequence>MIPKRVKQFYVNVTDKMTKKDYDYAKEILNSKELELFMKLSKSEQKHSIRIAKDIEFTIDNKEIKDEEILKNKNILIKSALLHDIGKITKRLNVIDKSVIVILNKLTNGKLKKLKKSKKIQCYYNHSSYGYAILKDIIDDEIILDIVKNHHSDETNNVVSFFKQIDDKN</sequence>
<proteinExistence type="predicted"/>
<dbReference type="EMBL" id="LN555523">
    <property type="protein sequence ID" value="CED94700.1"/>
    <property type="molecule type" value="Genomic_DNA"/>
</dbReference>
<evidence type="ECO:0000259" key="1">
    <source>
        <dbReference type="Pfam" id="PF01966"/>
    </source>
</evidence>
<dbReference type="AlphaFoldDB" id="A0A1V1I3B2"/>
<feature type="domain" description="HD" evidence="1">
    <location>
        <begin position="63"/>
        <end position="155"/>
    </location>
</feature>
<evidence type="ECO:0000313" key="3">
    <source>
        <dbReference type="Proteomes" id="UP000245622"/>
    </source>
</evidence>
<dbReference type="NCBIfam" id="TIGR00277">
    <property type="entry name" value="HDIG"/>
    <property type="match status" value="1"/>
</dbReference>
<dbReference type="KEGG" id="ril:CRIB_2097"/>
<name>A0A1V1I3B2_9FIRM</name>
<protein>
    <submittedName>
        <fullName evidence="2">HD domain</fullName>
    </submittedName>
</protein>
<evidence type="ECO:0000313" key="2">
    <source>
        <dbReference type="EMBL" id="CED94700.1"/>
    </source>
</evidence>
<accession>A0A1V1I3B2</accession>